<name>A0A3E1K6P2_9GAMM</name>
<reference evidence="2 3" key="1">
    <citation type="submission" date="2018-08" db="EMBL/GenBank/DDBJ databases">
        <title>Wenzhouxiangella salilacus sp. nov., a novel bacterium isolated from a saline lake in Xinjiang Province, China.</title>
        <authorList>
            <person name="Han S."/>
        </authorList>
    </citation>
    <scope>NUCLEOTIDE SEQUENCE [LARGE SCALE GENOMIC DNA]</scope>
    <source>
        <strain evidence="2 3">XDB06</strain>
    </source>
</reference>
<dbReference type="Proteomes" id="UP000260351">
    <property type="component" value="Unassembled WGS sequence"/>
</dbReference>
<sequence>MEPSPEDDRWPMPEKNERLQYDPHTGPDRSDWLGAPEAERTLAVRRWLKSNDMPFPCCLPRSADEWREVEDQLATGQPPETGRLIGHLLERGVERVVAVWALAEAMNSQQYRQLSQSPGPSDQSPSFGIERLFDERDLDILPAAFEAATGGFGPAHEKVIDYYHEQFDPDDSMSFAVAAGFCFGCATAPKFVRNHVLYEHMYGNHVSERAPVYLPVADAYRELFRFVSDAVFEQGEAIPPSVQPPEDPEACFASPFSDWCKGFRATHPVVAQGWEAHLAGHPKLYAEYLAIVDSLRFFADEDEAARIHDAGSAEKSLRSTIERVHAGLADAIRRLFGLAHPVVDRGRD</sequence>
<organism evidence="2 3">
    <name type="scientific">Wenzhouxiangella sediminis</name>
    <dbReference type="NCBI Taxonomy" id="1792836"/>
    <lineage>
        <taxon>Bacteria</taxon>
        <taxon>Pseudomonadati</taxon>
        <taxon>Pseudomonadota</taxon>
        <taxon>Gammaproteobacteria</taxon>
        <taxon>Chromatiales</taxon>
        <taxon>Wenzhouxiangellaceae</taxon>
        <taxon>Wenzhouxiangella</taxon>
    </lineage>
</organism>
<evidence type="ECO:0000313" key="3">
    <source>
        <dbReference type="Proteomes" id="UP000260351"/>
    </source>
</evidence>
<dbReference type="EMBL" id="QUZK01000044">
    <property type="protein sequence ID" value="RFF29606.1"/>
    <property type="molecule type" value="Genomic_DNA"/>
</dbReference>
<accession>A0A3E1K6P2</accession>
<gene>
    <name evidence="2" type="ORF">DZC52_11985</name>
</gene>
<keyword evidence="3" id="KW-1185">Reference proteome</keyword>
<evidence type="ECO:0000256" key="1">
    <source>
        <dbReference type="SAM" id="MobiDB-lite"/>
    </source>
</evidence>
<protein>
    <submittedName>
        <fullName evidence="2">Uncharacterized protein</fullName>
    </submittedName>
</protein>
<evidence type="ECO:0000313" key="2">
    <source>
        <dbReference type="EMBL" id="RFF29606.1"/>
    </source>
</evidence>
<feature type="region of interest" description="Disordered" evidence="1">
    <location>
        <begin position="1"/>
        <end position="35"/>
    </location>
</feature>
<dbReference type="AlphaFoldDB" id="A0A3E1K6P2"/>
<proteinExistence type="predicted"/>
<comment type="caution">
    <text evidence="2">The sequence shown here is derived from an EMBL/GenBank/DDBJ whole genome shotgun (WGS) entry which is preliminary data.</text>
</comment>